<comment type="similarity">
    <text evidence="2">Belongs to the amino acid-polyamine-organocation (APC) superfamily. YAT (TC 2.A.3.10) family.</text>
</comment>
<feature type="transmembrane region" description="Helical" evidence="8">
    <location>
        <begin position="58"/>
        <end position="87"/>
    </location>
</feature>
<evidence type="ECO:0000256" key="2">
    <source>
        <dbReference type="ARBA" id="ARBA00006983"/>
    </source>
</evidence>
<keyword evidence="7 8" id="KW-0472">Membrane</keyword>
<dbReference type="InterPro" id="IPR050524">
    <property type="entry name" value="APC_YAT"/>
</dbReference>
<evidence type="ECO:0000259" key="9">
    <source>
        <dbReference type="Pfam" id="PF00324"/>
    </source>
</evidence>
<dbReference type="GO" id="GO:0015171">
    <property type="term" value="F:amino acid transmembrane transporter activity"/>
    <property type="evidence" value="ECO:0007669"/>
    <property type="project" value="TreeGrafter"/>
</dbReference>
<feature type="transmembrane region" description="Helical" evidence="8">
    <location>
        <begin position="33"/>
        <end position="52"/>
    </location>
</feature>
<feature type="transmembrane region" description="Helical" evidence="8">
    <location>
        <begin position="170"/>
        <end position="192"/>
    </location>
</feature>
<proteinExistence type="inferred from homology"/>
<protein>
    <submittedName>
        <fullName evidence="10">Unnamed protein product</fullName>
    </submittedName>
</protein>
<comment type="caution">
    <text evidence="10">The sequence shown here is derived from an EMBL/GenBank/DDBJ whole genome shotgun (WGS) entry which is preliminary data.</text>
</comment>
<dbReference type="EMBL" id="BSXU01003417">
    <property type="protein sequence ID" value="GMG40056.1"/>
    <property type="molecule type" value="Genomic_DNA"/>
</dbReference>
<keyword evidence="6 8" id="KW-1133">Transmembrane helix</keyword>
<keyword evidence="4 8" id="KW-0812">Transmembrane</keyword>
<evidence type="ECO:0000256" key="1">
    <source>
        <dbReference type="ARBA" id="ARBA00004141"/>
    </source>
</evidence>
<feature type="transmembrane region" description="Helical" evidence="8">
    <location>
        <begin position="311"/>
        <end position="333"/>
    </location>
</feature>
<dbReference type="Pfam" id="PF00324">
    <property type="entry name" value="AA_permease"/>
    <property type="match status" value="1"/>
</dbReference>
<dbReference type="PIRSF" id="PIRSF006060">
    <property type="entry name" value="AA_transporter"/>
    <property type="match status" value="1"/>
</dbReference>
<keyword evidence="3" id="KW-0813">Transport</keyword>
<dbReference type="Gene3D" id="1.20.1740.10">
    <property type="entry name" value="Amino acid/polyamine transporter I"/>
    <property type="match status" value="1"/>
</dbReference>
<evidence type="ECO:0000256" key="4">
    <source>
        <dbReference type="ARBA" id="ARBA00022692"/>
    </source>
</evidence>
<dbReference type="Proteomes" id="UP001165063">
    <property type="component" value="Unassembled WGS sequence"/>
</dbReference>
<feature type="transmembrane region" description="Helical" evidence="8">
    <location>
        <begin position="139"/>
        <end position="158"/>
    </location>
</feature>
<comment type="subcellular location">
    <subcellularLocation>
        <location evidence="1">Membrane</location>
        <topology evidence="1">Multi-pass membrane protein</topology>
    </subcellularLocation>
</comment>
<evidence type="ECO:0000256" key="8">
    <source>
        <dbReference type="SAM" id="Phobius"/>
    </source>
</evidence>
<evidence type="ECO:0000256" key="3">
    <source>
        <dbReference type="ARBA" id="ARBA00022448"/>
    </source>
</evidence>
<evidence type="ECO:0000256" key="5">
    <source>
        <dbReference type="ARBA" id="ARBA00022970"/>
    </source>
</evidence>
<evidence type="ECO:0000313" key="11">
    <source>
        <dbReference type="Proteomes" id="UP001165063"/>
    </source>
</evidence>
<dbReference type="PANTHER" id="PTHR43341:SF1">
    <property type="entry name" value="GENERAL AMINO-ACID PERMEASE GAP1"/>
    <property type="match status" value="1"/>
</dbReference>
<reference evidence="10" key="1">
    <citation type="submission" date="2023-04" db="EMBL/GenBank/DDBJ databases">
        <title>Ambrosiozyma monospora NBRC 1965.</title>
        <authorList>
            <person name="Ichikawa N."/>
            <person name="Sato H."/>
            <person name="Tonouchi N."/>
        </authorList>
    </citation>
    <scope>NUCLEOTIDE SEQUENCE</scope>
    <source>
        <strain evidence="10">NBRC 1965</strain>
    </source>
</reference>
<dbReference type="InterPro" id="IPR004841">
    <property type="entry name" value="AA-permease/SLC12A_dom"/>
</dbReference>
<feature type="transmembrane region" description="Helical" evidence="8">
    <location>
        <begin position="431"/>
        <end position="451"/>
    </location>
</feature>
<sequence>MQLDPNLSDIENANLMSAKAPLKRNLTNRHLQMIAIGGSVGSGLFIGSATALNSGGPAALLIAWILVGLMIFATMHALCELTVNFPVSGAFILYNTRFISSPWGFCMAWNYCIQWLICIPLELVAATIAIEYWKCNVTPAVWVTIFYLLIFFINLLGVRSYGESEFVFSLIKIISICGFIILGIVLVCGGGPNGEYIGGRYWHHPGSFSNGAKGVCSVFVPCSFSYLGTELCGMATAEVSNPKTALPKATKQVFWRICLFYIISLTLIGLLVPYNEPKLLLDDFSINSKASPFVLSIENAGLSVLPSLMNFAIMIAAVSVGNSAVFGCSRSIVSLAEQGFAPKIAGYIDREGRPLVAILFCFFIGLLGYLAECRHPISVFKWMSSTNGLACLFTWISICICHLRFRRSLKIHGRGTDELSFTSQCGTLGSWYGILLGIWIIVVQIWTALYPVNGDSKPDVKNFLEKCLTIPVLIVFCIGHLIWKRDFVLFRRAKDLDIDTGRGEVDLTELKREIREAKEYLATRGLWYKIYKFWC</sequence>
<evidence type="ECO:0000313" key="10">
    <source>
        <dbReference type="EMBL" id="GMG40056.1"/>
    </source>
</evidence>
<dbReference type="OrthoDB" id="3900342at2759"/>
<feature type="transmembrane region" description="Helical" evidence="8">
    <location>
        <begin position="108"/>
        <end position="133"/>
    </location>
</feature>
<keyword evidence="11" id="KW-1185">Reference proteome</keyword>
<feature type="transmembrane region" description="Helical" evidence="8">
    <location>
        <begin position="253"/>
        <end position="274"/>
    </location>
</feature>
<feature type="transmembrane region" description="Helical" evidence="8">
    <location>
        <begin position="463"/>
        <end position="483"/>
    </location>
</feature>
<keyword evidence="5" id="KW-0029">Amino-acid transport</keyword>
<feature type="transmembrane region" description="Helical" evidence="8">
    <location>
        <begin position="354"/>
        <end position="371"/>
    </location>
</feature>
<evidence type="ECO:0000256" key="7">
    <source>
        <dbReference type="ARBA" id="ARBA00023136"/>
    </source>
</evidence>
<feature type="domain" description="Amino acid permease/ SLC12A" evidence="9">
    <location>
        <begin position="30"/>
        <end position="488"/>
    </location>
</feature>
<dbReference type="AlphaFoldDB" id="A0A9W6Z0M8"/>
<dbReference type="GO" id="GO:0016020">
    <property type="term" value="C:membrane"/>
    <property type="evidence" value="ECO:0007669"/>
    <property type="project" value="UniProtKB-SubCell"/>
</dbReference>
<dbReference type="PANTHER" id="PTHR43341">
    <property type="entry name" value="AMINO ACID PERMEASE"/>
    <property type="match status" value="1"/>
</dbReference>
<dbReference type="FunFam" id="1.20.1740.10:FF:000017">
    <property type="entry name" value="Amino acid permease"/>
    <property type="match status" value="1"/>
</dbReference>
<organism evidence="10 11">
    <name type="scientific">Ambrosiozyma monospora</name>
    <name type="common">Yeast</name>
    <name type="synonym">Endomycopsis monosporus</name>
    <dbReference type="NCBI Taxonomy" id="43982"/>
    <lineage>
        <taxon>Eukaryota</taxon>
        <taxon>Fungi</taxon>
        <taxon>Dikarya</taxon>
        <taxon>Ascomycota</taxon>
        <taxon>Saccharomycotina</taxon>
        <taxon>Pichiomycetes</taxon>
        <taxon>Pichiales</taxon>
        <taxon>Pichiaceae</taxon>
        <taxon>Ambrosiozyma</taxon>
    </lineage>
</organism>
<name>A0A9W6Z0M8_AMBMO</name>
<gene>
    <name evidence="10" type="ORF">Amon01_000585700</name>
</gene>
<evidence type="ECO:0000256" key="6">
    <source>
        <dbReference type="ARBA" id="ARBA00022989"/>
    </source>
</evidence>
<accession>A0A9W6Z0M8</accession>
<feature type="transmembrane region" description="Helical" evidence="8">
    <location>
        <begin position="383"/>
        <end position="405"/>
    </location>
</feature>